<evidence type="ECO:0000256" key="1">
    <source>
        <dbReference type="ARBA" id="ARBA00023125"/>
    </source>
</evidence>
<evidence type="ECO:0000313" key="9">
    <source>
        <dbReference type="Proteomes" id="UP000682733"/>
    </source>
</evidence>
<dbReference type="InterPro" id="IPR000742">
    <property type="entry name" value="EGF"/>
</dbReference>
<proteinExistence type="predicted"/>
<keyword evidence="1" id="KW-0238">DNA-binding</keyword>
<dbReference type="SUPFAM" id="SSF46689">
    <property type="entry name" value="Homeodomain-like"/>
    <property type="match status" value="1"/>
</dbReference>
<dbReference type="Pfam" id="PF03184">
    <property type="entry name" value="DDE_1"/>
    <property type="match status" value="1"/>
</dbReference>
<dbReference type="PROSITE" id="PS51253">
    <property type="entry name" value="HTH_CENPB"/>
    <property type="match status" value="1"/>
</dbReference>
<dbReference type="GO" id="GO:0003677">
    <property type="term" value="F:DNA binding"/>
    <property type="evidence" value="ECO:0007669"/>
    <property type="project" value="UniProtKB-KW"/>
</dbReference>
<feature type="disulfide bond" evidence="2">
    <location>
        <begin position="817"/>
        <end position="827"/>
    </location>
</feature>
<dbReference type="PROSITE" id="PS50026">
    <property type="entry name" value="EGF_3"/>
    <property type="match status" value="1"/>
</dbReference>
<feature type="disulfide bond" evidence="2">
    <location>
        <begin position="821"/>
        <end position="838"/>
    </location>
</feature>
<feature type="compositionally biased region" description="Basic and acidic residues" evidence="3">
    <location>
        <begin position="77"/>
        <end position="88"/>
    </location>
</feature>
<feature type="domain" description="MACPF" evidence="6">
    <location>
        <begin position="504"/>
        <end position="818"/>
    </location>
</feature>
<reference evidence="8" key="1">
    <citation type="submission" date="2021-02" db="EMBL/GenBank/DDBJ databases">
        <authorList>
            <person name="Nowell W R."/>
        </authorList>
    </citation>
    <scope>NUCLEOTIDE SEQUENCE</scope>
</reference>
<name>A0A8S2H4W4_9BILA</name>
<dbReference type="InterPro" id="IPR050863">
    <property type="entry name" value="CenT-Element_Derived"/>
</dbReference>
<feature type="region of interest" description="Disordered" evidence="3">
    <location>
        <begin position="62"/>
        <end position="88"/>
    </location>
</feature>
<comment type="caution">
    <text evidence="8">The sequence shown here is derived from an EMBL/GenBank/DDBJ whole genome shotgun (WGS) entry which is preliminary data.</text>
</comment>
<feature type="domain" description="EGF-like" evidence="4">
    <location>
        <begin position="813"/>
        <end position="850"/>
    </location>
</feature>
<evidence type="ECO:0000256" key="2">
    <source>
        <dbReference type="PROSITE-ProRule" id="PRU00076"/>
    </source>
</evidence>
<evidence type="ECO:0000313" key="7">
    <source>
        <dbReference type="EMBL" id="CAF0795864.1"/>
    </source>
</evidence>
<dbReference type="GO" id="GO:0005634">
    <property type="term" value="C:nucleus"/>
    <property type="evidence" value="ECO:0007669"/>
    <property type="project" value="TreeGrafter"/>
</dbReference>
<feature type="disulfide bond" evidence="2">
    <location>
        <begin position="840"/>
        <end position="849"/>
    </location>
</feature>
<evidence type="ECO:0008006" key="10">
    <source>
        <dbReference type="Google" id="ProtNLM"/>
    </source>
</evidence>
<feature type="domain" description="HTH CENPB-type" evidence="5">
    <location>
        <begin position="153"/>
        <end position="224"/>
    </location>
</feature>
<evidence type="ECO:0000259" key="4">
    <source>
        <dbReference type="PROSITE" id="PS50026"/>
    </source>
</evidence>
<organism evidence="8 9">
    <name type="scientific">Didymodactylos carnosus</name>
    <dbReference type="NCBI Taxonomy" id="1234261"/>
    <lineage>
        <taxon>Eukaryota</taxon>
        <taxon>Metazoa</taxon>
        <taxon>Spiralia</taxon>
        <taxon>Gnathifera</taxon>
        <taxon>Rotifera</taxon>
        <taxon>Eurotatoria</taxon>
        <taxon>Bdelloidea</taxon>
        <taxon>Philodinida</taxon>
        <taxon>Philodinidae</taxon>
        <taxon>Didymodactylos</taxon>
    </lineage>
</organism>
<dbReference type="EMBL" id="CAJNOK010001145">
    <property type="protein sequence ID" value="CAF0795864.1"/>
    <property type="molecule type" value="Genomic_DNA"/>
</dbReference>
<evidence type="ECO:0000313" key="8">
    <source>
        <dbReference type="EMBL" id="CAF3578906.1"/>
    </source>
</evidence>
<dbReference type="InterPro" id="IPR009057">
    <property type="entry name" value="Homeodomain-like_sf"/>
</dbReference>
<evidence type="ECO:0000259" key="6">
    <source>
        <dbReference type="PROSITE" id="PS51412"/>
    </source>
</evidence>
<dbReference type="PANTHER" id="PTHR19303">
    <property type="entry name" value="TRANSPOSON"/>
    <property type="match status" value="1"/>
</dbReference>
<keyword evidence="2" id="KW-1015">Disulfide bond</keyword>
<protein>
    <recommendedName>
        <fullName evidence="10">HTH CENPB-type domain-containing protein</fullName>
    </recommendedName>
</protein>
<dbReference type="AlphaFoldDB" id="A0A8S2H4W4"/>
<dbReference type="EMBL" id="CAJOBA010001145">
    <property type="protein sequence ID" value="CAF3578906.1"/>
    <property type="molecule type" value="Genomic_DNA"/>
</dbReference>
<dbReference type="Pfam" id="PF01823">
    <property type="entry name" value="MACPF"/>
    <property type="match status" value="1"/>
</dbReference>
<dbReference type="InterPro" id="IPR006600">
    <property type="entry name" value="HTH_CenpB_DNA-bd_dom"/>
</dbReference>
<feature type="compositionally biased region" description="Acidic residues" evidence="3">
    <location>
        <begin position="65"/>
        <end position="76"/>
    </location>
</feature>
<dbReference type="PROSITE" id="PS51412">
    <property type="entry name" value="MACPF_2"/>
    <property type="match status" value="1"/>
</dbReference>
<dbReference type="SMART" id="SM00674">
    <property type="entry name" value="CENPB"/>
    <property type="match status" value="1"/>
</dbReference>
<dbReference type="InterPro" id="IPR020864">
    <property type="entry name" value="MACPF"/>
</dbReference>
<dbReference type="Pfam" id="PF03221">
    <property type="entry name" value="HTH_Tnp_Tc5"/>
    <property type="match status" value="1"/>
</dbReference>
<evidence type="ECO:0000256" key="3">
    <source>
        <dbReference type="SAM" id="MobiDB-lite"/>
    </source>
</evidence>
<dbReference type="Gene3D" id="2.60.120.260">
    <property type="entry name" value="Galactose-binding domain-like"/>
    <property type="match status" value="1"/>
</dbReference>
<dbReference type="Gene3D" id="1.10.10.60">
    <property type="entry name" value="Homeodomain-like"/>
    <property type="match status" value="1"/>
</dbReference>
<dbReference type="InterPro" id="IPR004875">
    <property type="entry name" value="DDE_SF_endonuclease_dom"/>
</dbReference>
<gene>
    <name evidence="7" type="ORF">OVA965_LOCUS4381</name>
    <name evidence="8" type="ORF">TMI583_LOCUS4379</name>
</gene>
<dbReference type="Proteomes" id="UP000682733">
    <property type="component" value="Unassembled WGS sequence"/>
</dbReference>
<dbReference type="PROSITE" id="PS01186">
    <property type="entry name" value="EGF_2"/>
    <property type="match status" value="1"/>
</dbReference>
<dbReference type="Proteomes" id="UP000677228">
    <property type="component" value="Unassembled WGS sequence"/>
</dbReference>
<sequence>MNAQNIVSALGDLIANNLTVTQQSPITSQERQMAEYLADTIKLMGSGQKVDYVEETTLDFGRYTDDEESEEEEESMLGEKESEGMDEDWKDKELALEKYNLRSFSEEFMRQVIDFVDHAGPGSKHGRSWTAIHHRFQTIPDRSYIQRFRKYLEHHGTKRQKTQDLDSLVYKKLVDARQKNLIVHDLDIQRWGLKIAKEIKLDDFHASHGWLENFKNRHRLTSLKITNFVSHHQVENREVIEKSKQNFILEFNKVSSHFKPSEIFNTDQTGVEKELHSNRTISFVGEKRTFAAVQSKNATTHTYTLQPTISLDGRLLETIYLCLQEQGGKMGEQVKRHLFQPENVVITCSTSGKLTTSLVKYWRDNCFLPLVGAKCLLLSDSYPGQNREELYQPENCRGKKVTRLQIPQNTTDELQPLDCYFNRQIKNFLKACYHRVALDELDIHLHERNNIIRLVSLMHNQLSADVFTPMIKYAWFSSGLIREDPSPFVSVNQVCFVSSETHIQIKMNYNNIKTIFILIQLIGIYYSHVLGYNDDDGDSTAVEKPQNHSLSKTQSSNRALITENNTIQNTEAGIPNSNKIGRGFDPRGYSPCIRNQTQVVNYKFPSEAQHVVDAIEKEHKAIIYSTANVVNYELTMHTPAMKLNKNFITTIKDMPCCKTDAETQAYITDNIFSAFGLYYVQKLRLSGITTQTLTISNSSVTKSGMDKHSMTNAATNGFRKFFKFELGATNAHDIEKSRETMKSTKTEFRSISGGDPGIEYPGWKNTTASNPEIVTFRLKPITDLFVAKYFPKDTDINEKSKLIKQAMDTYLRTPIICYNGCSGHGKCVATEIWGFGNCQCNVGWTNYDCSKQSELSVGTWCGLYNSVIG</sequence>
<accession>A0A8S2H4W4</accession>
<evidence type="ECO:0000259" key="5">
    <source>
        <dbReference type="PROSITE" id="PS51253"/>
    </source>
</evidence>
<keyword evidence="2" id="KW-0245">EGF-like domain</keyword>
<dbReference type="PANTHER" id="PTHR19303:SF73">
    <property type="entry name" value="PROTEIN PDC2"/>
    <property type="match status" value="1"/>
</dbReference>